<keyword evidence="1" id="KW-0472">Membrane</keyword>
<dbReference type="PANTHER" id="PTHR31970">
    <property type="match status" value="1"/>
</dbReference>
<proteinExistence type="predicted"/>
<feature type="transmembrane region" description="Helical" evidence="1">
    <location>
        <begin position="348"/>
        <end position="369"/>
    </location>
</feature>
<feature type="transmembrane region" description="Helical" evidence="1">
    <location>
        <begin position="248"/>
        <end position="265"/>
    </location>
</feature>
<dbReference type="OrthoDB" id="7361398at2"/>
<keyword evidence="1" id="KW-1133">Transmembrane helix</keyword>
<evidence type="ECO:0000313" key="3">
    <source>
        <dbReference type="Proteomes" id="UP000199476"/>
    </source>
</evidence>
<feature type="transmembrane region" description="Helical" evidence="1">
    <location>
        <begin position="97"/>
        <end position="117"/>
    </location>
</feature>
<reference evidence="2 3" key="1">
    <citation type="submission" date="2016-10" db="EMBL/GenBank/DDBJ databases">
        <authorList>
            <person name="de Groot N.N."/>
        </authorList>
    </citation>
    <scope>NUCLEOTIDE SEQUENCE [LARGE SCALE GENOMIC DNA]</scope>
    <source>
        <strain evidence="2 3">SLAS-1</strain>
    </source>
</reference>
<dbReference type="EMBL" id="FNGO01000039">
    <property type="protein sequence ID" value="SDM46846.1"/>
    <property type="molecule type" value="Genomic_DNA"/>
</dbReference>
<feature type="transmembrane region" description="Helical" evidence="1">
    <location>
        <begin position="150"/>
        <end position="168"/>
    </location>
</feature>
<sequence length="376" mass="39680">MKESNSKSKQQPQNWSDFRFTAEEAAGAVGDFGTLFPIIIGVAVVTGLDLGPILLFMGLAYLATGLYYRLPMPVEPMKSIGAVAIAGELSAGEIRSAGIMMGIILLALGFGGWISILREKIPGWLIRGIQLGLAAILLQQSLAFILSDPVLGTISALIIVGFTFLPILDISSLVVLGIGIIIGFRTLGGIPLHIISLSPPALPGLETFLPGLIRGTFPQLPLTVGNAVLATSLMITDLFNKNVAEEKLVKSMGAFCLLFVPLGGFPMCHGAGGLAAQYRFGARTGGSNLISGTILLIMGIFFASPRLIEFFPYGVLGALLVFSALQLARSGKQTDRPVLSLLTAGLALLADIGIAFLVMAAISAIYGFYKKQIKTW</sequence>
<protein>
    <submittedName>
        <fullName evidence="2">Sulfate permease, MFS superfamily</fullName>
    </submittedName>
</protein>
<keyword evidence="3" id="KW-1185">Reference proteome</keyword>
<evidence type="ECO:0000256" key="1">
    <source>
        <dbReference type="SAM" id="Phobius"/>
    </source>
</evidence>
<organism evidence="2 3">
    <name type="scientific">Halarsenatibacter silvermanii</name>
    <dbReference type="NCBI Taxonomy" id="321763"/>
    <lineage>
        <taxon>Bacteria</taxon>
        <taxon>Bacillati</taxon>
        <taxon>Bacillota</taxon>
        <taxon>Clostridia</taxon>
        <taxon>Halanaerobiales</taxon>
        <taxon>Halarsenatibacteraceae</taxon>
        <taxon>Halarsenatibacter</taxon>
    </lineage>
</organism>
<gene>
    <name evidence="2" type="ORF">SAMN04488692_13911</name>
</gene>
<feature type="transmembrane region" description="Helical" evidence="1">
    <location>
        <begin position="310"/>
        <end position="328"/>
    </location>
</feature>
<feature type="transmembrane region" description="Helical" evidence="1">
    <location>
        <begin position="173"/>
        <end position="196"/>
    </location>
</feature>
<accession>A0A1G9TGK5</accession>
<dbReference type="Proteomes" id="UP000199476">
    <property type="component" value="Unassembled WGS sequence"/>
</dbReference>
<feature type="transmembrane region" description="Helical" evidence="1">
    <location>
        <begin position="216"/>
        <end position="236"/>
    </location>
</feature>
<dbReference type="Pfam" id="PF16983">
    <property type="entry name" value="MFS_MOT1"/>
    <property type="match status" value="2"/>
</dbReference>
<dbReference type="RefSeq" id="WP_089762292.1">
    <property type="nucleotide sequence ID" value="NZ_FNGO01000039.1"/>
</dbReference>
<dbReference type="GO" id="GO:0015098">
    <property type="term" value="F:molybdate ion transmembrane transporter activity"/>
    <property type="evidence" value="ECO:0007669"/>
    <property type="project" value="InterPro"/>
</dbReference>
<keyword evidence="1" id="KW-0812">Transmembrane</keyword>
<dbReference type="AlphaFoldDB" id="A0A1G9TGK5"/>
<name>A0A1G9TGK5_9FIRM</name>
<dbReference type="InterPro" id="IPR031563">
    <property type="entry name" value="MOT1/MOT2"/>
</dbReference>
<evidence type="ECO:0000313" key="2">
    <source>
        <dbReference type="EMBL" id="SDM46846.1"/>
    </source>
</evidence>
<feature type="transmembrane region" description="Helical" evidence="1">
    <location>
        <begin position="124"/>
        <end position="144"/>
    </location>
</feature>
<feature type="transmembrane region" description="Helical" evidence="1">
    <location>
        <begin position="285"/>
        <end position="303"/>
    </location>
</feature>
<dbReference type="STRING" id="321763.SAMN04488692_13911"/>
<dbReference type="PANTHER" id="PTHR31970:SF9">
    <property type="entry name" value="MOLYBDATE TRANSPORTER 2"/>
    <property type="match status" value="1"/>
</dbReference>